<dbReference type="GeneTree" id="ENSGT00940000157336"/>
<accession>A0A3Q1IRM4</accession>
<dbReference type="InterPro" id="IPR015943">
    <property type="entry name" value="WD40/YVTN_repeat-like_dom_sf"/>
</dbReference>
<dbReference type="Gene3D" id="2.130.10.10">
    <property type="entry name" value="YVTN repeat-like/Quinoprotein amine dehydrogenase"/>
    <property type="match status" value="2"/>
</dbReference>
<feature type="region of interest" description="Disordered" evidence="1">
    <location>
        <begin position="1"/>
        <end position="73"/>
    </location>
</feature>
<dbReference type="GO" id="GO:0008286">
    <property type="term" value="P:insulin receptor signaling pathway"/>
    <property type="evidence" value="ECO:0007669"/>
    <property type="project" value="TreeGrafter"/>
</dbReference>
<feature type="domain" description="C2H2-type" evidence="2">
    <location>
        <begin position="704"/>
        <end position="727"/>
    </location>
</feature>
<evidence type="ECO:0000313" key="4">
    <source>
        <dbReference type="Proteomes" id="UP000265040"/>
    </source>
</evidence>
<dbReference type="GO" id="GO:0017124">
    <property type="term" value="F:SH3 domain binding"/>
    <property type="evidence" value="ECO:0007669"/>
    <property type="project" value="TreeGrafter"/>
</dbReference>
<reference evidence="3" key="1">
    <citation type="submission" date="2021-04" db="EMBL/GenBank/DDBJ databases">
        <authorList>
            <consortium name="Wellcome Sanger Institute Data Sharing"/>
        </authorList>
    </citation>
    <scope>NUCLEOTIDE SEQUENCE [LARGE SCALE GENOMIC DNA]</scope>
</reference>
<name>A0A3Q1IRM4_ANATE</name>
<dbReference type="STRING" id="64144.ENSATEP00000023095"/>
<dbReference type="FunFam" id="2.130.10.10:FF:001471">
    <property type="entry name" value="Zinc finger protein 106"/>
    <property type="match status" value="1"/>
</dbReference>
<dbReference type="PROSITE" id="PS00028">
    <property type="entry name" value="ZINC_FINGER_C2H2_1"/>
    <property type="match status" value="2"/>
</dbReference>
<dbReference type="CDD" id="cd00200">
    <property type="entry name" value="WD40"/>
    <property type="match status" value="1"/>
</dbReference>
<dbReference type="SMART" id="SM00320">
    <property type="entry name" value="WD40"/>
    <property type="match status" value="7"/>
</dbReference>
<dbReference type="InterPro" id="IPR042622">
    <property type="entry name" value="Znf106"/>
</dbReference>
<feature type="region of interest" description="Disordered" evidence="1">
    <location>
        <begin position="246"/>
        <end position="339"/>
    </location>
</feature>
<feature type="compositionally biased region" description="Basic and acidic residues" evidence="1">
    <location>
        <begin position="297"/>
        <end position="319"/>
    </location>
</feature>
<dbReference type="PANTHER" id="PTHR14435">
    <property type="entry name" value="ZINC FINGER PROTEIN 106"/>
    <property type="match status" value="1"/>
</dbReference>
<dbReference type="Proteomes" id="UP000265040">
    <property type="component" value="Chromosome 24"/>
</dbReference>
<dbReference type="PANTHER" id="PTHR14435:SF2">
    <property type="entry name" value="ZINC FINGER PROTEIN 106"/>
    <property type="match status" value="1"/>
</dbReference>
<dbReference type="AlphaFoldDB" id="A0A3Q1IRM4"/>
<evidence type="ECO:0000313" key="3">
    <source>
        <dbReference type="Ensembl" id="ENSATEP00000023095.2"/>
    </source>
</evidence>
<dbReference type="InParanoid" id="A0A3Q1IRM4"/>
<reference evidence="3" key="2">
    <citation type="submission" date="2025-08" db="UniProtKB">
        <authorList>
            <consortium name="Ensembl"/>
        </authorList>
    </citation>
    <scope>IDENTIFICATION</scope>
</reference>
<reference evidence="3" key="3">
    <citation type="submission" date="2025-09" db="UniProtKB">
        <authorList>
            <consortium name="Ensembl"/>
        </authorList>
    </citation>
    <scope>IDENTIFICATION</scope>
</reference>
<dbReference type="Ensembl" id="ENSATET00000023469.2">
    <property type="protein sequence ID" value="ENSATEP00000023095.2"/>
    <property type="gene ID" value="ENSATEG00000016010.2"/>
</dbReference>
<feature type="compositionally biased region" description="Basic and acidic residues" evidence="1">
    <location>
        <begin position="264"/>
        <end position="277"/>
    </location>
</feature>
<dbReference type="InterPro" id="IPR013087">
    <property type="entry name" value="Znf_C2H2_type"/>
</dbReference>
<dbReference type="GO" id="GO:0005829">
    <property type="term" value="C:cytosol"/>
    <property type="evidence" value="ECO:0007669"/>
    <property type="project" value="TreeGrafter"/>
</dbReference>
<sequence length="768" mass="84391">SNPLTDREISTQPQPRDSDLPLSEGFHWESFPDAPSGQCPTPPFPPQHPANPGPHTETHLGSQQQEPLEQPGTAQMDRNFVKVTAASVKLEPNLEIDNGGNSGTNKRKHNTLTVSGLKKYLKFIFCLLVDLGQMDQLLAVSLREDELSHSLQDLDKSLVQARNALQAAYAEVQRLLLLRQQVPALMQKIPMYPFFFFTVSTCFALNCSPCCFSSLLRSTPVPFFPSNLLPSLLLRPSHLPALTTSAASTSVNTPPSSDSPARQQEQETRERLKDSGKKVRSAIGEAQTDEIDSNEETDGHGNHGKEQAAEKFVPRRDKNASAAAPHSDDGNESDDSVEMMEPSNPVVIDIDESDNEYLHDTVSSVPVHSEPPQTCVSVEFSSASTQTSLQSKNVKITVIAIIAESVDDEEPSLGTFANHTGPVHGLQVHDGLLYTCSGDNTARAYSLVTRECKAVFEGHTNKVNCLLVSSLPNMPARLYTGSSDQTIRCYSIKSKKCLEQLTLSDRVLCLHIAWNVLYAGLANGSVASHDLKTLKQLDVFECHGPRGVSCLATAQEGARRVLLVGSYDSTISVRDAKSGLLLRSLEGHTKTVLCMKVVNDLVFSGSSDTSVHAHNIHTGELVRIYKGHDHAVTSIVILGKVMVTACLDKLVRVYELQSHDRLQVYGGHSDMVMCMAVHKSVIYTGCYDGSVQAVKLNLMKNYRCWWQNCSLIFGIAEHLVQHLVGDHSNPNLQTVRCRWRGCNSFFPTQQSLPEHMQNHAESDSKVQP</sequence>
<dbReference type="FunFam" id="2.130.10.10:FF:000711">
    <property type="entry name" value="Zinc finger protein 106"/>
    <property type="match status" value="1"/>
</dbReference>
<feature type="domain" description="C2H2-type" evidence="2">
    <location>
        <begin position="737"/>
        <end position="759"/>
    </location>
</feature>
<dbReference type="OrthoDB" id="10002522at2759"/>
<dbReference type="GO" id="GO:0016020">
    <property type="term" value="C:membrane"/>
    <property type="evidence" value="ECO:0007669"/>
    <property type="project" value="TreeGrafter"/>
</dbReference>
<protein>
    <recommendedName>
        <fullName evidence="2">C2H2-type domain-containing protein</fullName>
    </recommendedName>
</protein>
<evidence type="ECO:0000259" key="2">
    <source>
        <dbReference type="PROSITE" id="PS00028"/>
    </source>
</evidence>
<evidence type="ECO:0000256" key="1">
    <source>
        <dbReference type="SAM" id="MobiDB-lite"/>
    </source>
</evidence>
<proteinExistence type="predicted"/>
<feature type="compositionally biased region" description="Polar residues" evidence="1">
    <location>
        <begin position="246"/>
        <end position="263"/>
    </location>
</feature>
<keyword evidence="4" id="KW-1185">Reference proteome</keyword>
<feature type="compositionally biased region" description="Pro residues" evidence="1">
    <location>
        <begin position="40"/>
        <end position="52"/>
    </location>
</feature>
<dbReference type="InterPro" id="IPR001680">
    <property type="entry name" value="WD40_rpt"/>
</dbReference>
<dbReference type="SMART" id="SM00355">
    <property type="entry name" value="ZnF_C2H2"/>
    <property type="match status" value="2"/>
</dbReference>
<dbReference type="Pfam" id="PF00400">
    <property type="entry name" value="WD40"/>
    <property type="match status" value="5"/>
</dbReference>
<feature type="compositionally biased region" description="Acidic residues" evidence="1">
    <location>
        <begin position="287"/>
        <end position="296"/>
    </location>
</feature>
<dbReference type="GO" id="GO:0003723">
    <property type="term" value="F:RNA binding"/>
    <property type="evidence" value="ECO:0007669"/>
    <property type="project" value="InterPro"/>
</dbReference>
<organism evidence="3 4">
    <name type="scientific">Anabas testudineus</name>
    <name type="common">Climbing perch</name>
    <name type="synonym">Anthias testudineus</name>
    <dbReference type="NCBI Taxonomy" id="64144"/>
    <lineage>
        <taxon>Eukaryota</taxon>
        <taxon>Metazoa</taxon>
        <taxon>Chordata</taxon>
        <taxon>Craniata</taxon>
        <taxon>Vertebrata</taxon>
        <taxon>Euteleostomi</taxon>
        <taxon>Actinopterygii</taxon>
        <taxon>Neopterygii</taxon>
        <taxon>Teleostei</taxon>
        <taxon>Neoteleostei</taxon>
        <taxon>Acanthomorphata</taxon>
        <taxon>Anabantaria</taxon>
        <taxon>Anabantiformes</taxon>
        <taxon>Anabantoidei</taxon>
        <taxon>Anabantidae</taxon>
        <taxon>Anabas</taxon>
    </lineage>
</organism>
<gene>
    <name evidence="3" type="primary">SHLD2</name>
</gene>
<dbReference type="InterPro" id="IPR036322">
    <property type="entry name" value="WD40_repeat_dom_sf"/>
</dbReference>
<dbReference type="Gene3D" id="3.30.160.60">
    <property type="entry name" value="Classic Zinc Finger"/>
    <property type="match status" value="1"/>
</dbReference>
<dbReference type="SUPFAM" id="SSF50978">
    <property type="entry name" value="WD40 repeat-like"/>
    <property type="match status" value="1"/>
</dbReference>